<name>A0A4D9DG98_9SAUR</name>
<dbReference type="InterPro" id="IPR011162">
    <property type="entry name" value="MHC_I/II-like_Ag-recog"/>
</dbReference>
<comment type="caution">
    <text evidence="12">The sequence shown here is derived from an EMBL/GenBank/DDBJ whole genome shotgun (WGS) entry which is preliminary data.</text>
</comment>
<dbReference type="GO" id="GO:0003677">
    <property type="term" value="F:DNA binding"/>
    <property type="evidence" value="ECO:0007669"/>
    <property type="project" value="UniProtKB-KW"/>
</dbReference>
<dbReference type="Gene3D" id="1.10.10.140">
    <property type="entry name" value="Cytochrome c oxidase, subunit VIb"/>
    <property type="match status" value="1"/>
</dbReference>
<organism evidence="12 13">
    <name type="scientific">Platysternon megacephalum</name>
    <name type="common">big-headed turtle</name>
    <dbReference type="NCBI Taxonomy" id="55544"/>
    <lineage>
        <taxon>Eukaryota</taxon>
        <taxon>Metazoa</taxon>
        <taxon>Chordata</taxon>
        <taxon>Craniata</taxon>
        <taxon>Vertebrata</taxon>
        <taxon>Euteleostomi</taxon>
        <taxon>Archelosauria</taxon>
        <taxon>Testudinata</taxon>
        <taxon>Testudines</taxon>
        <taxon>Cryptodira</taxon>
        <taxon>Durocryptodira</taxon>
        <taxon>Testudinoidea</taxon>
        <taxon>Platysternidae</taxon>
        <taxon>Platysternon</taxon>
    </lineage>
</organism>
<evidence type="ECO:0000259" key="11">
    <source>
        <dbReference type="PROSITE" id="PS50835"/>
    </source>
</evidence>
<evidence type="ECO:0000256" key="4">
    <source>
        <dbReference type="ARBA" id="ARBA00023128"/>
    </source>
</evidence>
<evidence type="ECO:0000256" key="3">
    <source>
        <dbReference type="ARBA" id="ARBA00022729"/>
    </source>
</evidence>
<evidence type="ECO:0000256" key="5">
    <source>
        <dbReference type="ARBA" id="ARBA00023136"/>
    </source>
</evidence>
<dbReference type="InterPro" id="IPR037055">
    <property type="entry name" value="MHC_I-like_Ag-recog_sf"/>
</dbReference>
<dbReference type="InterPro" id="IPR048280">
    <property type="entry name" value="COX6B-like"/>
</dbReference>
<dbReference type="InterPro" id="IPR003213">
    <property type="entry name" value="Cyt_c_oxidase_su6B"/>
</dbReference>
<keyword evidence="3" id="KW-0732">Signal</keyword>
<evidence type="ECO:0000256" key="6">
    <source>
        <dbReference type="ARBA" id="ARBA00023157"/>
    </source>
</evidence>
<keyword evidence="5" id="KW-0472">Membrane</keyword>
<dbReference type="OrthoDB" id="8890485at2759"/>
<gene>
    <name evidence="12" type="ORF">DR999_PMT21885</name>
</gene>
<dbReference type="InterPro" id="IPR003599">
    <property type="entry name" value="Ig_sub"/>
</dbReference>
<dbReference type="Pfam" id="PF07686">
    <property type="entry name" value="V-set"/>
    <property type="match status" value="1"/>
</dbReference>
<evidence type="ECO:0000256" key="2">
    <source>
        <dbReference type="ARBA" id="ARBA00004370"/>
    </source>
</evidence>
<keyword evidence="13" id="KW-1185">Reference proteome</keyword>
<dbReference type="SUPFAM" id="SSF54452">
    <property type="entry name" value="MHC antigen-recognition domain"/>
    <property type="match status" value="1"/>
</dbReference>
<dbReference type="STRING" id="55544.A0A4D9DG98"/>
<dbReference type="GO" id="GO:0005739">
    <property type="term" value="C:mitochondrion"/>
    <property type="evidence" value="ECO:0007669"/>
    <property type="project" value="UniProtKB-SubCell"/>
</dbReference>
<dbReference type="FunFam" id="1.10.10.140:FF:000001">
    <property type="entry name" value="Cytochrome c oxidase subunit 6B1"/>
    <property type="match status" value="1"/>
</dbReference>
<reference evidence="12 13" key="2">
    <citation type="submission" date="2019-04" db="EMBL/GenBank/DDBJ databases">
        <title>The genome sequence of big-headed turtle.</title>
        <authorList>
            <person name="Gong S."/>
        </authorList>
    </citation>
    <scope>NUCLEOTIDE SEQUENCE [LARGE SCALE GENOMIC DNA]</scope>
    <source>
        <strain evidence="12">DO16091913</strain>
        <tissue evidence="12">Muscle</tissue>
    </source>
</reference>
<proteinExistence type="predicted"/>
<dbReference type="InterPro" id="IPR036179">
    <property type="entry name" value="Ig-like_dom_sf"/>
</dbReference>
<dbReference type="FunFam" id="2.60.40.10:FF:000142">
    <property type="entry name" value="V-set domain-containing T-cell activation inhibitor 1"/>
    <property type="match status" value="1"/>
</dbReference>
<dbReference type="CDD" id="cd00926">
    <property type="entry name" value="Cyt_c_Oxidase_VIb"/>
    <property type="match status" value="1"/>
</dbReference>
<dbReference type="Pfam" id="PF02297">
    <property type="entry name" value="COX6B"/>
    <property type="match status" value="1"/>
</dbReference>
<dbReference type="InterPro" id="IPR007110">
    <property type="entry name" value="Ig-like_dom"/>
</dbReference>
<comment type="subcellular location">
    <subcellularLocation>
        <location evidence="2">Membrane</location>
    </subcellularLocation>
    <subcellularLocation>
        <location evidence="1">Mitochondrion</location>
    </subcellularLocation>
</comment>
<dbReference type="EMBL" id="QXTE01000697">
    <property type="protein sequence ID" value="TFJ96334.1"/>
    <property type="molecule type" value="Genomic_DNA"/>
</dbReference>
<dbReference type="GO" id="GO:0045277">
    <property type="term" value="C:respiratory chain complex IV"/>
    <property type="evidence" value="ECO:0007669"/>
    <property type="project" value="InterPro"/>
</dbReference>
<dbReference type="PROSITE" id="PS50835">
    <property type="entry name" value="IG_LIKE"/>
    <property type="match status" value="1"/>
</dbReference>
<dbReference type="InterPro" id="IPR013783">
    <property type="entry name" value="Ig-like_fold"/>
</dbReference>
<dbReference type="Proteomes" id="UP000297703">
    <property type="component" value="Unassembled WGS sequence"/>
</dbReference>
<sequence>MQGMTLLGDLETHFMDCSTCKIRFLQPWAQGGRIPKEWQDLELLIHRSLSDFFRLVNKVVKDEGGGCETRKMADDIQAKLDNYKTAPFDSRFPNQNQTRNCWQNYLDFHRCEKAMAAKGADATCCQWYRRVYTSLCPISWLLSPRCSAMVPGSGRPLPLLAAWGALWGLIAAKLPITARFGGDVTLSCLFPSQPGMNLQRLTLTWQKEQAGTEALVVHSHYYGKDQLGRQDEVYRNRTHLDPEGLARGNASLMLRGVRMQDEGIYCCHVHSELGGTLETRQLTAVQLCSSPESSLRGVVDLCQRTQRKRCRFTVKTRPFIVVSLSSVSISRHSTGGTCMD</sequence>
<dbReference type="AlphaFoldDB" id="A0A4D9DG98"/>
<evidence type="ECO:0000256" key="9">
    <source>
        <dbReference type="ARBA" id="ARBA00040060"/>
    </source>
</evidence>
<evidence type="ECO:0000256" key="8">
    <source>
        <dbReference type="ARBA" id="ARBA00023319"/>
    </source>
</evidence>
<protein>
    <recommendedName>
        <fullName evidence="9">Cytochrome c oxidase subunit 6B1</fullName>
    </recommendedName>
    <alternativeName>
        <fullName evidence="10">Cytochrome c oxidase subunit VIb isoform 1</fullName>
    </alternativeName>
</protein>
<dbReference type="SUPFAM" id="SSF48726">
    <property type="entry name" value="Immunoglobulin"/>
    <property type="match status" value="1"/>
</dbReference>
<dbReference type="Gene3D" id="2.60.40.10">
    <property type="entry name" value="Immunoglobulins"/>
    <property type="match status" value="1"/>
</dbReference>
<keyword evidence="12" id="KW-0238">DNA-binding</keyword>
<accession>A0A4D9DG98</accession>
<keyword evidence="8" id="KW-0393">Immunoglobulin domain</keyword>
<dbReference type="InterPro" id="IPR036549">
    <property type="entry name" value="CX6/COA6-like_sf"/>
</dbReference>
<keyword evidence="4" id="KW-0496">Mitochondrion</keyword>
<keyword evidence="6" id="KW-1015">Disulfide bond</keyword>
<evidence type="ECO:0000313" key="12">
    <source>
        <dbReference type="EMBL" id="TFJ96334.1"/>
    </source>
</evidence>
<dbReference type="GO" id="GO:0050863">
    <property type="term" value="P:regulation of T cell activation"/>
    <property type="evidence" value="ECO:0007669"/>
    <property type="project" value="UniProtKB-ARBA"/>
</dbReference>
<dbReference type="GO" id="GO:1903037">
    <property type="term" value="P:regulation of leukocyte cell-cell adhesion"/>
    <property type="evidence" value="ECO:0007669"/>
    <property type="project" value="UniProtKB-ARBA"/>
</dbReference>
<feature type="domain" description="Ig-like" evidence="11">
    <location>
        <begin position="158"/>
        <end position="283"/>
    </location>
</feature>
<dbReference type="Gene3D" id="3.30.500.10">
    <property type="entry name" value="MHC class I-like antigen recognition-like"/>
    <property type="match status" value="1"/>
</dbReference>
<evidence type="ECO:0000256" key="10">
    <source>
        <dbReference type="ARBA" id="ARBA00042114"/>
    </source>
</evidence>
<dbReference type="SUPFAM" id="SSF47694">
    <property type="entry name" value="Cytochrome c oxidase subunit h"/>
    <property type="match status" value="1"/>
</dbReference>
<dbReference type="SMART" id="SM00409">
    <property type="entry name" value="IG"/>
    <property type="match status" value="1"/>
</dbReference>
<evidence type="ECO:0000256" key="1">
    <source>
        <dbReference type="ARBA" id="ARBA00004173"/>
    </source>
</evidence>
<dbReference type="InterPro" id="IPR013106">
    <property type="entry name" value="Ig_V-set"/>
</dbReference>
<evidence type="ECO:0000313" key="13">
    <source>
        <dbReference type="Proteomes" id="UP000297703"/>
    </source>
</evidence>
<evidence type="ECO:0000256" key="7">
    <source>
        <dbReference type="ARBA" id="ARBA00023180"/>
    </source>
</evidence>
<keyword evidence="7" id="KW-0325">Glycoprotein</keyword>
<dbReference type="PANTHER" id="PTHR11387">
    <property type="entry name" value="CYTOCHROME C OXIDASE SUBUNIT 6B"/>
    <property type="match status" value="1"/>
</dbReference>
<reference evidence="12 13" key="1">
    <citation type="submission" date="2019-04" db="EMBL/GenBank/DDBJ databases">
        <title>Draft genome of the big-headed turtle Platysternon megacephalum.</title>
        <authorList>
            <person name="Gong S."/>
        </authorList>
    </citation>
    <scope>NUCLEOTIDE SEQUENCE [LARGE SCALE GENOMIC DNA]</scope>
    <source>
        <strain evidence="12">DO16091913</strain>
        <tissue evidence="12">Muscle</tissue>
    </source>
</reference>